<comment type="caution">
    <text evidence="3">The sequence shown here is derived from an EMBL/GenBank/DDBJ whole genome shotgun (WGS) entry which is preliminary data.</text>
</comment>
<dbReference type="OrthoDB" id="2020798at2759"/>
<dbReference type="AlphaFoldDB" id="A0A2J7ZMF3"/>
<gene>
    <name evidence="3" type="ORF">TSOC_012655</name>
</gene>
<evidence type="ECO:0000313" key="4">
    <source>
        <dbReference type="Proteomes" id="UP000236333"/>
    </source>
</evidence>
<keyword evidence="1" id="KW-0812">Transmembrane</keyword>
<proteinExistence type="predicted"/>
<accession>A0A2J7ZMF3</accession>
<evidence type="ECO:0000256" key="2">
    <source>
        <dbReference type="SAM" id="SignalP"/>
    </source>
</evidence>
<dbReference type="EMBL" id="PGGS01000889">
    <property type="protein sequence ID" value="PNH01454.1"/>
    <property type="molecule type" value="Genomic_DNA"/>
</dbReference>
<evidence type="ECO:0000256" key="1">
    <source>
        <dbReference type="SAM" id="Phobius"/>
    </source>
</evidence>
<reference evidence="3 4" key="1">
    <citation type="journal article" date="2017" name="Mol. Biol. Evol.">
        <title>The 4-celled Tetrabaena socialis nuclear genome reveals the essential components for genetic control of cell number at the origin of multicellularity in the volvocine lineage.</title>
        <authorList>
            <person name="Featherston J."/>
            <person name="Arakaki Y."/>
            <person name="Hanschen E.R."/>
            <person name="Ferris P.J."/>
            <person name="Michod R.E."/>
            <person name="Olson B.J.S.C."/>
            <person name="Nozaki H."/>
            <person name="Durand P.M."/>
        </authorList>
    </citation>
    <scope>NUCLEOTIDE SEQUENCE [LARGE SCALE GENOMIC DNA]</scope>
    <source>
        <strain evidence="3 4">NIES-571</strain>
    </source>
</reference>
<feature type="signal peptide" evidence="2">
    <location>
        <begin position="1"/>
        <end position="23"/>
    </location>
</feature>
<feature type="transmembrane region" description="Helical" evidence="1">
    <location>
        <begin position="370"/>
        <end position="394"/>
    </location>
</feature>
<sequence length="422" mass="44753">MDARSFAVWAAICAVVFSPGCRGQGTDFANPLQLLSSLATLPPMQQGLMLTLAGVSLQLQTGMDCNIFGGMPSCKALPADSSYLQQCPGADPKVDCAFFSQVHDNLYDSPAHLARHSWAPPADACPQCFDKLQRLWCALASPRCGTFQTYTRLALLPALTSVVRSYNKGDSEVEALADAVVGSVDALGAALPCREMCEDLVATCGCSSAQADTFGKLLEWMASQAPESRMSIPPAFQRLLFKRIWDRPFCSLFAPRASANFTGTCAPDAAATCTGRERWCAPAPPATPGGAATTDADAVLRYVQGIVVLQLARAAAGWITDDATGLWRTKQALSTSESKQQLDDLVTRYVDGRVQTADSDGGPAQGPSGALVAAIVIPSVIGGVLLAALGLMAYRVYWSRRAESSYFELQSGAAFKQLDDGI</sequence>
<feature type="chain" id="PRO_5014446068" evidence="2">
    <location>
        <begin position="24"/>
        <end position="422"/>
    </location>
</feature>
<organism evidence="3 4">
    <name type="scientific">Tetrabaena socialis</name>
    <dbReference type="NCBI Taxonomy" id="47790"/>
    <lineage>
        <taxon>Eukaryota</taxon>
        <taxon>Viridiplantae</taxon>
        <taxon>Chlorophyta</taxon>
        <taxon>core chlorophytes</taxon>
        <taxon>Chlorophyceae</taxon>
        <taxon>CS clade</taxon>
        <taxon>Chlamydomonadales</taxon>
        <taxon>Tetrabaenaceae</taxon>
        <taxon>Tetrabaena</taxon>
    </lineage>
</organism>
<dbReference type="Proteomes" id="UP000236333">
    <property type="component" value="Unassembled WGS sequence"/>
</dbReference>
<protein>
    <submittedName>
        <fullName evidence="3">Uncharacterized protein</fullName>
    </submittedName>
</protein>
<keyword evidence="1" id="KW-1133">Transmembrane helix</keyword>
<evidence type="ECO:0000313" key="3">
    <source>
        <dbReference type="EMBL" id="PNH01454.1"/>
    </source>
</evidence>
<keyword evidence="2" id="KW-0732">Signal</keyword>
<keyword evidence="4" id="KW-1185">Reference proteome</keyword>
<keyword evidence="1" id="KW-0472">Membrane</keyword>
<name>A0A2J7ZMF3_9CHLO</name>